<dbReference type="RefSeq" id="XP_009855500.1">
    <property type="nucleotide sequence ID" value="XM_009857198.1"/>
</dbReference>
<name>F8N4B4_NEUT8</name>
<sequence length="274" mass="30587">MTAPNTPVSACPKPYVKHPEGVQITKIPSAGQQSASTTHNFVKRPHNCGPKVVRVFEPSKNGSKYVLLDNGHWYRLRYASKARQLNGQQHVEAVGLSNAPVIDSGEGQRKQAESIRQCLTGSTSLFKADTLEDYNREVKKVLARLKEMEKQVTKILILQQGKEDQKGQASEDGRGSVEGKKGIKGENTKKGSSRRKRPQEMKWHEHQFVARNGLLSAWGKNDDRRGHKLRHRCTWIPVPEERPIEQLSGNVEVPGLVLTSPEGGNFSLRDPTES</sequence>
<dbReference type="KEGG" id="nte:NEUTE1DRAFT113889"/>
<evidence type="ECO:0000256" key="1">
    <source>
        <dbReference type="SAM" id="MobiDB-lite"/>
    </source>
</evidence>
<proteinExistence type="predicted"/>
<organism evidence="2 3">
    <name type="scientific">Neurospora tetrasperma (strain FGSC 2508 / ATCC MYA-4615 / P0657)</name>
    <dbReference type="NCBI Taxonomy" id="510951"/>
    <lineage>
        <taxon>Eukaryota</taxon>
        <taxon>Fungi</taxon>
        <taxon>Dikarya</taxon>
        <taxon>Ascomycota</taxon>
        <taxon>Pezizomycotina</taxon>
        <taxon>Sordariomycetes</taxon>
        <taxon>Sordariomycetidae</taxon>
        <taxon>Sordariales</taxon>
        <taxon>Sordariaceae</taxon>
        <taxon>Neurospora</taxon>
    </lineage>
</organism>
<gene>
    <name evidence="2" type="ORF">NEUTE1DRAFT_113889</name>
</gene>
<accession>F8N4B4</accession>
<dbReference type="HOGENOM" id="CLU_1046193_0_0_1"/>
<dbReference type="OrthoDB" id="4577340at2759"/>
<keyword evidence="3" id="KW-1185">Reference proteome</keyword>
<feature type="compositionally biased region" description="Basic and acidic residues" evidence="1">
    <location>
        <begin position="161"/>
        <end position="189"/>
    </location>
</feature>
<evidence type="ECO:0000313" key="3">
    <source>
        <dbReference type="Proteomes" id="UP000008065"/>
    </source>
</evidence>
<dbReference type="GeneID" id="20822712"/>
<feature type="region of interest" description="Disordered" evidence="1">
    <location>
        <begin position="160"/>
        <end position="204"/>
    </location>
</feature>
<dbReference type="Proteomes" id="UP000008065">
    <property type="component" value="Unassembled WGS sequence"/>
</dbReference>
<dbReference type="EMBL" id="GL891382">
    <property type="protein sequence ID" value="EGO51857.1"/>
    <property type="molecule type" value="Genomic_DNA"/>
</dbReference>
<reference evidence="3" key="1">
    <citation type="journal article" date="2011" name="Genetics">
        <title>Massive changes in genome architecture accompany the transition to self-fertility in the filamentous fungus Neurospora tetrasperma.</title>
        <authorList>
            <person name="Ellison C.E."/>
            <person name="Stajich J.E."/>
            <person name="Jacobson D.J."/>
            <person name="Natvig D.O."/>
            <person name="Lapidus A."/>
            <person name="Foster B."/>
            <person name="Aerts A."/>
            <person name="Riley R."/>
            <person name="Lindquist E.A."/>
            <person name="Grigoriev I.V."/>
            <person name="Taylor J.W."/>
        </authorList>
    </citation>
    <scope>NUCLEOTIDE SEQUENCE [LARGE SCALE GENOMIC DNA]</scope>
    <source>
        <strain evidence="3">FGSC 2508 / P0657</strain>
    </source>
</reference>
<dbReference type="VEuPathDB" id="FungiDB:NEUTE1DRAFT_113889"/>
<evidence type="ECO:0000313" key="2">
    <source>
        <dbReference type="EMBL" id="EGO51857.1"/>
    </source>
</evidence>
<protein>
    <submittedName>
        <fullName evidence="2">Uncharacterized protein</fullName>
    </submittedName>
</protein>
<dbReference type="AlphaFoldDB" id="F8N4B4"/>